<feature type="compositionally biased region" description="Polar residues" evidence="1">
    <location>
        <begin position="118"/>
        <end position="135"/>
    </location>
</feature>
<name>A0ABS2K564_9GAMM</name>
<dbReference type="Proteomes" id="UP001430149">
    <property type="component" value="Unassembled WGS sequence"/>
</dbReference>
<feature type="signal peptide" evidence="2">
    <location>
        <begin position="1"/>
        <end position="34"/>
    </location>
</feature>
<evidence type="ECO:0000313" key="5">
    <source>
        <dbReference type="Proteomes" id="UP001430149"/>
    </source>
</evidence>
<feature type="compositionally biased region" description="Low complexity" evidence="1">
    <location>
        <begin position="139"/>
        <end position="194"/>
    </location>
</feature>
<comment type="caution">
    <text evidence="4">The sequence shown here is derived from an EMBL/GenBank/DDBJ whole genome shotgun (WGS) entry which is preliminary data.</text>
</comment>
<keyword evidence="5" id="KW-1185">Reference proteome</keyword>
<dbReference type="InterPro" id="IPR025511">
    <property type="entry name" value="DUF4398"/>
</dbReference>
<sequence length="243" mass="25300">MVHTFSPLQVRKGRTRAVVPALLLAVSLSLGGCASVPPPDSAMNQAQAQLQSARDAGADTYDPVDFGFAQDKFQQAQVAMADRKYAQAADLADESRADATLARTKAMLAAARAQIQSKTDANSQLRAQNAEAQSENDQHYQQQKAQLAAQQASMQQQAAGDNPDNSDDNGGNPASSATSPVPASSAPALPAQAPVQQDMPAPSSSVLGNPNPQPTQQQPTQQQGQGGFQTVPDSGQQNQGGQP</sequence>
<dbReference type="EMBL" id="JADIKE010000036">
    <property type="protein sequence ID" value="MBM7126019.1"/>
    <property type="molecule type" value="Genomic_DNA"/>
</dbReference>
<feature type="compositionally biased region" description="Polar residues" evidence="1">
    <location>
        <begin position="231"/>
        <end position="243"/>
    </location>
</feature>
<evidence type="ECO:0000313" key="4">
    <source>
        <dbReference type="EMBL" id="MBM7126019.1"/>
    </source>
</evidence>
<evidence type="ECO:0000259" key="3">
    <source>
        <dbReference type="Pfam" id="PF14346"/>
    </source>
</evidence>
<feature type="chain" id="PRO_5045598737" evidence="2">
    <location>
        <begin position="35"/>
        <end position="243"/>
    </location>
</feature>
<feature type="domain" description="DUF4398" evidence="3">
    <location>
        <begin position="42"/>
        <end position="116"/>
    </location>
</feature>
<evidence type="ECO:0000256" key="2">
    <source>
        <dbReference type="SAM" id="SignalP"/>
    </source>
</evidence>
<evidence type="ECO:0000256" key="1">
    <source>
        <dbReference type="SAM" id="MobiDB-lite"/>
    </source>
</evidence>
<reference evidence="4" key="1">
    <citation type="submission" date="2020-10" db="EMBL/GenBank/DDBJ databases">
        <title>Phylogeny of dyella-like bacteria.</title>
        <authorList>
            <person name="Fu J."/>
        </authorList>
    </citation>
    <scope>NUCLEOTIDE SEQUENCE</scope>
    <source>
        <strain evidence="4">DHOC52</strain>
    </source>
</reference>
<dbReference type="RefSeq" id="WP_204682270.1">
    <property type="nucleotide sequence ID" value="NZ_BSNR01000002.1"/>
</dbReference>
<gene>
    <name evidence="4" type="ORF">ISP19_11635</name>
</gene>
<dbReference type="Pfam" id="PF14346">
    <property type="entry name" value="DUF4398"/>
    <property type="match status" value="1"/>
</dbReference>
<dbReference type="Gene3D" id="1.20.1270.390">
    <property type="match status" value="1"/>
</dbReference>
<keyword evidence="2" id="KW-0732">Signal</keyword>
<feature type="region of interest" description="Disordered" evidence="1">
    <location>
        <begin position="118"/>
        <end position="243"/>
    </location>
</feature>
<proteinExistence type="predicted"/>
<accession>A0ABS2K564</accession>
<feature type="compositionally biased region" description="Low complexity" evidence="1">
    <location>
        <begin position="214"/>
        <end position="223"/>
    </location>
</feature>
<protein>
    <submittedName>
        <fullName evidence="4">DUF4398 domain-containing protein</fullName>
    </submittedName>
</protein>
<organism evidence="4 5">
    <name type="scientific">Dyella flava</name>
    <dbReference type="NCBI Taxonomy" id="1920170"/>
    <lineage>
        <taxon>Bacteria</taxon>
        <taxon>Pseudomonadati</taxon>
        <taxon>Pseudomonadota</taxon>
        <taxon>Gammaproteobacteria</taxon>
        <taxon>Lysobacterales</taxon>
        <taxon>Rhodanobacteraceae</taxon>
        <taxon>Dyella</taxon>
    </lineage>
</organism>